<organism evidence="1 2">
    <name type="scientific">candidate division KSB3 bacterium</name>
    <dbReference type="NCBI Taxonomy" id="2044937"/>
    <lineage>
        <taxon>Bacteria</taxon>
        <taxon>candidate division KSB3</taxon>
    </lineage>
</organism>
<comment type="caution">
    <text evidence="1">The sequence shown here is derived from an EMBL/GenBank/DDBJ whole genome shotgun (WGS) entry which is preliminary data.</text>
</comment>
<gene>
    <name evidence="1" type="ORF">CSB45_12925</name>
</gene>
<proteinExistence type="predicted"/>
<protein>
    <submittedName>
        <fullName evidence="1">Uncharacterized protein</fullName>
    </submittedName>
</protein>
<dbReference type="AlphaFoldDB" id="A0A2G6E2K4"/>
<evidence type="ECO:0000313" key="2">
    <source>
        <dbReference type="Proteomes" id="UP000229740"/>
    </source>
</evidence>
<sequence>MDQVITFTTRKFDVSKEDENPINPIHGKSLLIWLKENLAGKFELSEPEPEDWGWYAYINWQGRSYLLGVRAREINHPDYEWVFQIDKQRSLKEKLLGKQKMTSNDECFNFVKSLFESEPEIKNVAVE</sequence>
<dbReference type="EMBL" id="PDPS01000038">
    <property type="protein sequence ID" value="PID56132.1"/>
    <property type="molecule type" value="Genomic_DNA"/>
</dbReference>
<reference evidence="1 2" key="1">
    <citation type="submission" date="2017-10" db="EMBL/GenBank/DDBJ databases">
        <title>Novel microbial diversity and functional potential in the marine mammal oral microbiome.</title>
        <authorList>
            <person name="Dudek N.K."/>
            <person name="Sun C.L."/>
            <person name="Burstein D."/>
            <person name="Kantor R.S."/>
            <person name="Aliaga Goltsman D.S."/>
            <person name="Bik E.M."/>
            <person name="Thomas B.C."/>
            <person name="Banfield J.F."/>
            <person name="Relman D.A."/>
        </authorList>
    </citation>
    <scope>NUCLEOTIDE SEQUENCE [LARGE SCALE GENOMIC DNA]</scope>
    <source>
        <strain evidence="1">DOLZORAL124_49_17</strain>
    </source>
</reference>
<name>A0A2G6E2K4_9BACT</name>
<evidence type="ECO:0000313" key="1">
    <source>
        <dbReference type="EMBL" id="PID56132.1"/>
    </source>
</evidence>
<accession>A0A2G6E2K4</accession>
<dbReference type="Proteomes" id="UP000229740">
    <property type="component" value="Unassembled WGS sequence"/>
</dbReference>